<name>A0A292YLG0_9BACL</name>
<evidence type="ECO:0000259" key="5">
    <source>
        <dbReference type="Pfam" id="PF04198"/>
    </source>
</evidence>
<dbReference type="OrthoDB" id="9793820at2"/>
<keyword evidence="2" id="KW-0805">Transcription regulation</keyword>
<comment type="caution">
    <text evidence="7">The sequence shown here is derived from an EMBL/GenBank/DDBJ whole genome shotgun (WGS) entry which is preliminary data.</text>
</comment>
<dbReference type="InterPro" id="IPR048715">
    <property type="entry name" value="CggR_N"/>
</dbReference>
<dbReference type="AlphaFoldDB" id="A0A292YLG0"/>
<dbReference type="Gene3D" id="1.10.10.10">
    <property type="entry name" value="Winged helix-like DNA-binding domain superfamily/Winged helix DNA-binding domain"/>
    <property type="match status" value="1"/>
</dbReference>
<evidence type="ECO:0000259" key="6">
    <source>
        <dbReference type="Pfam" id="PF21715"/>
    </source>
</evidence>
<proteinExistence type="inferred from homology"/>
<dbReference type="GO" id="GO:0030246">
    <property type="term" value="F:carbohydrate binding"/>
    <property type="evidence" value="ECO:0007669"/>
    <property type="project" value="InterPro"/>
</dbReference>
<dbReference type="PANTHER" id="PTHR34294:SF5">
    <property type="entry name" value="CENTRAL GLYCOLYTIC GENES REGULATOR"/>
    <property type="match status" value="1"/>
</dbReference>
<organism evidence="7 8">
    <name type="scientific">Effusibacillus lacus</name>
    <dbReference type="NCBI Taxonomy" id="1348429"/>
    <lineage>
        <taxon>Bacteria</taxon>
        <taxon>Bacillati</taxon>
        <taxon>Bacillota</taxon>
        <taxon>Bacilli</taxon>
        <taxon>Bacillales</taxon>
        <taxon>Alicyclobacillaceae</taxon>
        <taxon>Effusibacillus</taxon>
    </lineage>
</organism>
<comment type="similarity">
    <text evidence="1">Belongs to the SorC transcriptional regulatory family.</text>
</comment>
<gene>
    <name evidence="7" type="ORF">EFBL_2419</name>
</gene>
<feature type="domain" description="Sugar-binding" evidence="5">
    <location>
        <begin position="90"/>
        <end position="337"/>
    </location>
</feature>
<evidence type="ECO:0000313" key="7">
    <source>
        <dbReference type="EMBL" id="GAX90778.1"/>
    </source>
</evidence>
<dbReference type="Gene3D" id="3.40.50.1360">
    <property type="match status" value="1"/>
</dbReference>
<keyword evidence="4" id="KW-0804">Transcription</keyword>
<protein>
    <submittedName>
        <fullName evidence="7">Central glycolytic genes regulator</fullName>
    </submittedName>
</protein>
<dbReference type="InterPro" id="IPR007324">
    <property type="entry name" value="Sugar-bd_dom_put"/>
</dbReference>
<dbReference type="SUPFAM" id="SSF46785">
    <property type="entry name" value="Winged helix' DNA-binding domain"/>
    <property type="match status" value="1"/>
</dbReference>
<dbReference type="InterPro" id="IPR037171">
    <property type="entry name" value="NagB/RpiA_transferase-like"/>
</dbReference>
<dbReference type="Pfam" id="PF04198">
    <property type="entry name" value="Sugar-bind"/>
    <property type="match status" value="1"/>
</dbReference>
<dbReference type="PANTHER" id="PTHR34294">
    <property type="entry name" value="TRANSCRIPTIONAL REGULATOR-RELATED"/>
    <property type="match status" value="1"/>
</dbReference>
<feature type="domain" description="CggR N-terminal DNA binding" evidence="6">
    <location>
        <begin position="19"/>
        <end position="88"/>
    </location>
</feature>
<dbReference type="EMBL" id="BDUF01000064">
    <property type="protein sequence ID" value="GAX90778.1"/>
    <property type="molecule type" value="Genomic_DNA"/>
</dbReference>
<dbReference type="InterPro" id="IPR051054">
    <property type="entry name" value="SorC_transcr_regulators"/>
</dbReference>
<dbReference type="InterPro" id="IPR036388">
    <property type="entry name" value="WH-like_DNA-bd_sf"/>
</dbReference>
<keyword evidence="8" id="KW-1185">Reference proteome</keyword>
<evidence type="ECO:0000256" key="4">
    <source>
        <dbReference type="ARBA" id="ARBA00023163"/>
    </source>
</evidence>
<dbReference type="Proteomes" id="UP000217785">
    <property type="component" value="Unassembled WGS sequence"/>
</dbReference>
<dbReference type="InterPro" id="IPR036390">
    <property type="entry name" value="WH_DNA-bd_sf"/>
</dbReference>
<reference evidence="8" key="1">
    <citation type="submission" date="2017-07" db="EMBL/GenBank/DDBJ databases">
        <title>Draft genome sequence of Effusibacillus lacus strain skLN1.</title>
        <authorList>
            <person name="Watanabe M."/>
            <person name="Kojima H."/>
            <person name="Fukui M."/>
        </authorList>
    </citation>
    <scope>NUCLEOTIDE SEQUENCE [LARGE SCALE GENOMIC DNA]</scope>
    <source>
        <strain evidence="8">skLN1</strain>
    </source>
</reference>
<evidence type="ECO:0000313" key="8">
    <source>
        <dbReference type="Proteomes" id="UP000217785"/>
    </source>
</evidence>
<dbReference type="RefSeq" id="WP_096182504.1">
    <property type="nucleotide sequence ID" value="NZ_BDUF01000064.1"/>
</dbReference>
<accession>A0A292YLG0</accession>
<evidence type="ECO:0000256" key="2">
    <source>
        <dbReference type="ARBA" id="ARBA00023015"/>
    </source>
</evidence>
<dbReference type="Pfam" id="PF21715">
    <property type="entry name" value="CggR_N"/>
    <property type="match status" value="1"/>
</dbReference>
<dbReference type="GO" id="GO:0003677">
    <property type="term" value="F:DNA binding"/>
    <property type="evidence" value="ECO:0007669"/>
    <property type="project" value="UniProtKB-KW"/>
</dbReference>
<dbReference type="SUPFAM" id="SSF100950">
    <property type="entry name" value="NagB/RpiA/CoA transferase-like"/>
    <property type="match status" value="1"/>
</dbReference>
<sequence>MKELLAIQQKLIPDLLQEMKRRYRILQQINLAQPIGRRSLAQSLGTTERILRTEVDFLKEQGLIFAEATGMSLTDAGKQVLYSLDEVIREIEGFKDLEQRLSKLLKVSCVIIVPGDSQTDPLVKREMGYVAGQVIKERLQDGVIAVTGGTTVAMIAQMLPKVQSGFQIEVLPARGGVGENVEVQANTIAALFANKLGGTYRMLHVPDNISEEAYHLLLEEPYTQEYITRIQKTRMLIHGIGQAITMASRRGASADVVSLLEEKGAKGEALGYYFAADGQVVHAMNSIGLRMNDLERVETIMAVAGGADKAEAVLAVARGSRQDVLVTDEACAEAILKMTRADDLT</sequence>
<keyword evidence="3" id="KW-0238">DNA-binding</keyword>
<evidence type="ECO:0000256" key="3">
    <source>
        <dbReference type="ARBA" id="ARBA00023125"/>
    </source>
</evidence>
<evidence type="ECO:0000256" key="1">
    <source>
        <dbReference type="ARBA" id="ARBA00010466"/>
    </source>
</evidence>